<reference evidence="1 2" key="1">
    <citation type="submission" date="2020-06" db="EMBL/GenBank/DDBJ databases">
        <authorList>
            <person name="Li R."/>
            <person name="Bekaert M."/>
        </authorList>
    </citation>
    <scope>NUCLEOTIDE SEQUENCE [LARGE SCALE GENOMIC DNA]</scope>
    <source>
        <strain evidence="2">wild</strain>
    </source>
</reference>
<name>A0A6J8BKZ8_MYTCO</name>
<protein>
    <submittedName>
        <fullName evidence="1">Uncharacterized protein</fullName>
    </submittedName>
</protein>
<dbReference type="OrthoDB" id="10063844at2759"/>
<proteinExistence type="predicted"/>
<dbReference type="EMBL" id="CACVKT020003519">
    <property type="protein sequence ID" value="CAC5384322.1"/>
    <property type="molecule type" value="Genomic_DNA"/>
</dbReference>
<accession>A0A6J8BKZ8</accession>
<evidence type="ECO:0000313" key="1">
    <source>
        <dbReference type="EMBL" id="CAC5384322.1"/>
    </source>
</evidence>
<dbReference type="Proteomes" id="UP000507470">
    <property type="component" value="Unassembled WGS sequence"/>
</dbReference>
<keyword evidence="2" id="KW-1185">Reference proteome</keyword>
<gene>
    <name evidence="1" type="ORF">MCOR_19980</name>
</gene>
<organism evidence="1 2">
    <name type="scientific">Mytilus coruscus</name>
    <name type="common">Sea mussel</name>
    <dbReference type="NCBI Taxonomy" id="42192"/>
    <lineage>
        <taxon>Eukaryota</taxon>
        <taxon>Metazoa</taxon>
        <taxon>Spiralia</taxon>
        <taxon>Lophotrochozoa</taxon>
        <taxon>Mollusca</taxon>
        <taxon>Bivalvia</taxon>
        <taxon>Autobranchia</taxon>
        <taxon>Pteriomorphia</taxon>
        <taxon>Mytilida</taxon>
        <taxon>Mytiloidea</taxon>
        <taxon>Mytilidae</taxon>
        <taxon>Mytilinae</taxon>
        <taxon>Mytilus</taxon>
    </lineage>
</organism>
<evidence type="ECO:0000313" key="2">
    <source>
        <dbReference type="Proteomes" id="UP000507470"/>
    </source>
</evidence>
<dbReference type="AlphaFoldDB" id="A0A6J8BKZ8"/>
<sequence length="291" mass="34404">MNVIKSFFELNWTPFLEKMSEIMQFTTDNAKNFAKTCKDHHVAWQLQLVFHTTSLKEMVLTFVRYMMKQGEMPTPDKYLLFYKKFMSSNQRWAYLHLQVFRFSQAIINLRIGIRRNNSCLLQSAKFHPKELFNGRSNPHYRNIELFDTSQYHFMPNEVKNIWDNNTTFTVSGHNSKGQDLDFLLEEKNRAVKQFILSGSVPSNETWDAICCNLQYIEDLQNLVSSLGGTQRSNNYQTKHVDIEFAVNSFRQTLKTYLKPENETFLWFEWIQTAPWVTKISGNIDFITNESH</sequence>